<evidence type="ECO:0000313" key="1">
    <source>
        <dbReference type="EMBL" id="SJM66013.1"/>
    </source>
</evidence>
<keyword evidence="2" id="KW-1185">Reference proteome</keyword>
<gene>
    <name evidence="1" type="ORF">FM101_09585</name>
</gene>
<dbReference type="AlphaFoldDB" id="A0A1R4GD09"/>
<dbReference type="EMBL" id="FUHW01000033">
    <property type="protein sequence ID" value="SJM66013.1"/>
    <property type="molecule type" value="Genomic_DNA"/>
</dbReference>
<evidence type="ECO:0000313" key="2">
    <source>
        <dbReference type="Proteomes" id="UP000195913"/>
    </source>
</evidence>
<name>A0A1R4GD09_9MICC</name>
<protein>
    <submittedName>
        <fullName evidence="1">Uncharacterized protein</fullName>
    </submittedName>
</protein>
<organism evidence="1 2">
    <name type="scientific">Arthrobacter rhombi</name>
    <dbReference type="NCBI Taxonomy" id="71253"/>
    <lineage>
        <taxon>Bacteria</taxon>
        <taxon>Bacillati</taxon>
        <taxon>Actinomycetota</taxon>
        <taxon>Actinomycetes</taxon>
        <taxon>Micrococcales</taxon>
        <taxon>Micrococcaceae</taxon>
        <taxon>Arthrobacter</taxon>
    </lineage>
</organism>
<sequence>MLAPLVGAVIAALVSRYLFPTEGLAPEDTANKKIPSN</sequence>
<accession>A0A1R4GD09</accession>
<dbReference type="Proteomes" id="UP000195913">
    <property type="component" value="Unassembled WGS sequence"/>
</dbReference>
<proteinExistence type="predicted"/>
<reference evidence="1 2" key="1">
    <citation type="submission" date="2017-02" db="EMBL/GenBank/DDBJ databases">
        <authorList>
            <person name="Peterson S.W."/>
        </authorList>
    </citation>
    <scope>NUCLEOTIDE SEQUENCE [LARGE SCALE GENOMIC DNA]</scope>
    <source>
        <strain evidence="1 2">B Ar 00.02</strain>
    </source>
</reference>